<dbReference type="InterPro" id="IPR000286">
    <property type="entry name" value="HDACs"/>
</dbReference>
<dbReference type="CDD" id="cd11599">
    <property type="entry name" value="HDAC_classII_2"/>
    <property type="match status" value="1"/>
</dbReference>
<dbReference type="InterPro" id="IPR037138">
    <property type="entry name" value="His_deacetylse_dom_sf"/>
</dbReference>
<dbReference type="Gene3D" id="3.40.800.20">
    <property type="entry name" value="Histone deacetylase domain"/>
    <property type="match status" value="1"/>
</dbReference>
<keyword evidence="4" id="KW-1185">Reference proteome</keyword>
<sequence length="310" mass="33331">MNLALVSHPDCLLHNNGSVAGMPHPENAGRLSAIQDQLIAQGLDPWLIHIDAPEATRAQLLRVHEAGYLDEVIDSIPERGIVHFDQDVALGPDSLKAALRAAGSGVAAVDWVMAATDRRAFCAIRPPGHHAGPRKAAGFCIFNNAAVATYHALEQYGLQRIAIVDFDVHHGDGTEHIVAGDPRILFCSSFQHPFYPYSGVPARADNCLPVPLAQGTRGPDWRTAVEAAWFARLEAFAPELIVISAGFDSHLQDDMGGLGLVEADFAWLTGVLVRLAERHAQGRIVSLLEGGYEPHALARSVAAHLTALQE</sequence>
<dbReference type="PANTHER" id="PTHR10625">
    <property type="entry name" value="HISTONE DEACETYLASE HDAC1-RELATED"/>
    <property type="match status" value="1"/>
</dbReference>
<dbReference type="GO" id="GO:0040029">
    <property type="term" value="P:epigenetic regulation of gene expression"/>
    <property type="evidence" value="ECO:0007669"/>
    <property type="project" value="TreeGrafter"/>
</dbReference>
<dbReference type="GO" id="GO:0004407">
    <property type="term" value="F:histone deacetylase activity"/>
    <property type="evidence" value="ECO:0007669"/>
    <property type="project" value="TreeGrafter"/>
</dbReference>
<evidence type="ECO:0000313" key="4">
    <source>
        <dbReference type="Proteomes" id="UP000078596"/>
    </source>
</evidence>
<dbReference type="OrthoDB" id="9808367at2"/>
<dbReference type="SUPFAM" id="SSF52768">
    <property type="entry name" value="Arginase/deacetylase"/>
    <property type="match status" value="1"/>
</dbReference>
<reference evidence="3 4" key="1">
    <citation type="submission" date="2016-06" db="EMBL/GenBank/DDBJ databases">
        <title>Insight into the functional genes involving in sulfur oxidation in Pearl River water.</title>
        <authorList>
            <person name="Luo J."/>
            <person name="Tan X."/>
            <person name="Lin W."/>
        </authorList>
    </citation>
    <scope>NUCLEOTIDE SEQUENCE [LARGE SCALE GENOMIC DNA]</scope>
    <source>
        <strain evidence="3 4">LS2</strain>
    </source>
</reference>
<feature type="domain" description="Histone deacetylase" evidence="2">
    <location>
        <begin position="24"/>
        <end position="308"/>
    </location>
</feature>
<evidence type="ECO:0000259" key="2">
    <source>
        <dbReference type="Pfam" id="PF00850"/>
    </source>
</evidence>
<organism evidence="3 4">
    <name type="scientific">Halothiobacillus diazotrophicus</name>
    <dbReference type="NCBI Taxonomy" id="1860122"/>
    <lineage>
        <taxon>Bacteria</taxon>
        <taxon>Pseudomonadati</taxon>
        <taxon>Pseudomonadota</taxon>
        <taxon>Gammaproteobacteria</taxon>
        <taxon>Chromatiales</taxon>
        <taxon>Halothiobacillaceae</taxon>
        <taxon>Halothiobacillus</taxon>
    </lineage>
</organism>
<dbReference type="Proteomes" id="UP000078596">
    <property type="component" value="Chromosome"/>
</dbReference>
<evidence type="ECO:0000256" key="1">
    <source>
        <dbReference type="ARBA" id="ARBA00005947"/>
    </source>
</evidence>
<dbReference type="RefSeq" id="WP_066099441.1">
    <property type="nucleotide sequence ID" value="NZ_CP016027.1"/>
</dbReference>
<evidence type="ECO:0000313" key="3">
    <source>
        <dbReference type="EMBL" id="ANJ67079.1"/>
    </source>
</evidence>
<dbReference type="Pfam" id="PF00850">
    <property type="entry name" value="Hist_deacetyl"/>
    <property type="match status" value="1"/>
</dbReference>
<dbReference type="PANTHER" id="PTHR10625:SF10">
    <property type="entry name" value="HISTONE DEACETYLASE HDAC1"/>
    <property type="match status" value="1"/>
</dbReference>
<accession>A0A191ZGR7</accession>
<dbReference type="InterPro" id="IPR023801">
    <property type="entry name" value="His_deacetylse_dom"/>
</dbReference>
<dbReference type="InterPro" id="IPR023696">
    <property type="entry name" value="Ureohydrolase_dom_sf"/>
</dbReference>
<dbReference type="STRING" id="1860122.A9404_06500"/>
<gene>
    <name evidence="3" type="ORF">A9404_06500</name>
</gene>
<protein>
    <submittedName>
        <fullName evidence="3">Deacetylase</fullName>
    </submittedName>
</protein>
<comment type="similarity">
    <text evidence="1">Belongs to the histone deacetylase family.</text>
</comment>
<dbReference type="AlphaFoldDB" id="A0A191ZGR7"/>
<name>A0A191ZGR7_9GAMM</name>
<dbReference type="EMBL" id="CP016027">
    <property type="protein sequence ID" value="ANJ67079.1"/>
    <property type="molecule type" value="Genomic_DNA"/>
</dbReference>
<dbReference type="KEGG" id="haz:A9404_06500"/>
<dbReference type="PRINTS" id="PR01270">
    <property type="entry name" value="HDASUPER"/>
</dbReference>
<proteinExistence type="inferred from homology"/>